<dbReference type="Proteomes" id="UP001145021">
    <property type="component" value="Unassembled WGS sequence"/>
</dbReference>
<feature type="compositionally biased region" description="Polar residues" evidence="1">
    <location>
        <begin position="24"/>
        <end position="43"/>
    </location>
</feature>
<feature type="compositionally biased region" description="Low complexity" evidence="1">
    <location>
        <begin position="788"/>
        <end position="803"/>
    </location>
</feature>
<name>A0A9W8CKC7_9FUNG</name>
<feature type="compositionally biased region" description="Basic residues" evidence="1">
    <location>
        <begin position="925"/>
        <end position="935"/>
    </location>
</feature>
<feature type="compositionally biased region" description="Pro residues" evidence="1">
    <location>
        <begin position="804"/>
        <end position="816"/>
    </location>
</feature>
<organism evidence="2 3">
    <name type="scientific">Coemansia asiatica</name>
    <dbReference type="NCBI Taxonomy" id="1052880"/>
    <lineage>
        <taxon>Eukaryota</taxon>
        <taxon>Fungi</taxon>
        <taxon>Fungi incertae sedis</taxon>
        <taxon>Zoopagomycota</taxon>
        <taxon>Kickxellomycotina</taxon>
        <taxon>Kickxellomycetes</taxon>
        <taxon>Kickxellales</taxon>
        <taxon>Kickxellaceae</taxon>
        <taxon>Coemansia</taxon>
    </lineage>
</organism>
<feature type="region of interest" description="Disordered" evidence="1">
    <location>
        <begin position="735"/>
        <end position="819"/>
    </location>
</feature>
<feature type="compositionally biased region" description="Low complexity" evidence="1">
    <location>
        <begin position="1245"/>
        <end position="1288"/>
    </location>
</feature>
<sequence>MSSATSAEVHVAADVSVTDSARTGSIINNADRPSSNIPISPSQKARMDGDAIFSDNNHSSSSAEKSCKNGGNKDNAAGNTDAGNRSSASPFVFATATAPTPQTTRSETMLALVHNMPDLDTPSIHADEQTKTAVARGGTATEVKGAAAATKKLDADATSNSMMDLDYEVHSASPFANLDDGASGVQKSPSCQPPGASQQLDLSETSHIPNYSFSHSATISSNCSSDPPTNTHSPLSSFPYSARMSVLAAPASNKQSIARSFDLVARGADVSSSRAGSVAAITSFAAAASPDSCCHSPLVSFNTSGLAEDGNATQSLSFASTSYLSTTAQAAQPLTTDTAEEVTSNLTPTTSLAATVAASNTSINTSMSMAMAMDSDSEPDNELSPVQRAQQVSESFSLSEQPSPQSIQRSEARVAPIRSLTEALALSPKDYLHPLSRDPSTFAVLQRILDRVEEVYQCCTNIAHAQEQSSRQIQSLERAVERIGSVSNAAAAAALGPVAVTAAVSTAMVTSSAAAEAALFPDPADPPIAITEPDTLLTLPSSLRHRQATLVSDESNVIGGESSEHLMRQGRDPYVTPQSLHHDERLQQRQQQQDLMPGSAGYQSPSRFATSVYRHHHHANVRGAPYSSSGAFPSASTLALAPASASVANIAQSMGALAHSPSRSYHYHQYQYQQQQQQQQQQHKWQHRGSISATSPSGHRLHHSDSGSHAQRGSSQPQQQYQQDISWAVHHQQLMQPAAHEGSLHGAGEGGSSSQVTLPSYSSVPPMTSVKAEGETEAESVREKRVHPQQQQQQQQIYQQQHSQPPPHPASAPVPGTPISVFGYGFSSATSSSTGMHMSYSTEQQQQQRHQQMSAGVAAAAGGSGSGIAGYPGTRAKRPRVAEGASDEYDIVRDESAASASGSAFRSSVQLPQLSQLPQLHYRQTHYHQHQHRQHSQSQSQAHAVLPPIRSGSEVDISPGAGTGTGSGTSSDLHMRNVRNPGNSDPSTMQLVRPEVSAASSSRAVGSSRGTGTGTSGAGHTRTRDSSGKGAAASKAGQKQGASAGEVVRGNPEAQPTAAWLSSQRHYKVALLHLLTLESFYPSDVAMLNMFRSQGDFTNEQIEASGAPLLSWARSWLRYNRNAVLRGTLETKSKSTLHQLAEALQHDLHAEMDFTTPQNLRKCALLRLIFYEWQAVNKLGTKSQSLYRDYESRLREIEALGTQEEQEAEWQKVVQEEHSRRLALIRESRGSGSSAILPKPEASTQSRSQSRPHSQSQSRSQQSQPQIQSQQHQLAGPSLSAGSSSLSPTRAGVSSGHSAALSLTRQQSMDWPAYPAAESPTSGLPQHTQQQQQQQHFQQRHFVQQRFSMRPQSQLQTQSQHQHQQQIEYQYHMSSGGGRGSRSTDLPAGSTAKSHTGSGRQTAIGKDDDSELSVKMSPEPQ</sequence>
<feature type="region of interest" description="Disordered" evidence="1">
    <location>
        <begin position="925"/>
        <end position="1051"/>
    </location>
</feature>
<feature type="region of interest" description="Disordered" evidence="1">
    <location>
        <begin position="24"/>
        <end position="87"/>
    </location>
</feature>
<feature type="compositionally biased region" description="Polar residues" evidence="1">
    <location>
        <begin position="54"/>
        <end position="64"/>
    </location>
</feature>
<reference evidence="2" key="1">
    <citation type="submission" date="2022-07" db="EMBL/GenBank/DDBJ databases">
        <title>Phylogenomic reconstructions and comparative analyses of Kickxellomycotina fungi.</title>
        <authorList>
            <person name="Reynolds N.K."/>
            <person name="Stajich J.E."/>
            <person name="Barry K."/>
            <person name="Grigoriev I.V."/>
            <person name="Crous P."/>
            <person name="Smith M.E."/>
        </authorList>
    </citation>
    <scope>NUCLEOTIDE SEQUENCE</scope>
    <source>
        <strain evidence="2">NBRC 105413</strain>
    </source>
</reference>
<feature type="region of interest" description="Disordered" evidence="1">
    <location>
        <begin position="373"/>
        <end position="414"/>
    </location>
</feature>
<feature type="compositionally biased region" description="Low complexity" evidence="1">
    <location>
        <begin position="68"/>
        <end position="87"/>
    </location>
</feature>
<feature type="compositionally biased region" description="Low complexity" evidence="1">
    <location>
        <begin position="997"/>
        <end position="1008"/>
    </location>
</feature>
<accession>A0A9W8CKC7</accession>
<feature type="compositionally biased region" description="Polar residues" evidence="1">
    <location>
        <begin position="185"/>
        <end position="201"/>
    </location>
</feature>
<feature type="compositionally biased region" description="Low complexity" evidence="1">
    <location>
        <begin position="844"/>
        <end position="855"/>
    </location>
</feature>
<evidence type="ECO:0000256" key="1">
    <source>
        <dbReference type="SAM" id="MobiDB-lite"/>
    </source>
</evidence>
<feature type="compositionally biased region" description="Polar residues" evidence="1">
    <location>
        <begin position="980"/>
        <end position="990"/>
    </location>
</feature>
<feature type="compositionally biased region" description="Low complexity" evidence="1">
    <location>
        <begin position="1028"/>
        <end position="1045"/>
    </location>
</feature>
<dbReference type="EMBL" id="JANBOH010000111">
    <property type="protein sequence ID" value="KAJ1645327.1"/>
    <property type="molecule type" value="Genomic_DNA"/>
</dbReference>
<evidence type="ECO:0000313" key="3">
    <source>
        <dbReference type="Proteomes" id="UP001145021"/>
    </source>
</evidence>
<feature type="compositionally biased region" description="Low complexity" evidence="1">
    <location>
        <begin position="667"/>
        <end position="683"/>
    </location>
</feature>
<evidence type="ECO:0000313" key="2">
    <source>
        <dbReference type="EMBL" id="KAJ1645327.1"/>
    </source>
</evidence>
<gene>
    <name evidence="2" type="ORF">LPJ64_003066</name>
</gene>
<feature type="compositionally biased region" description="Polar residues" evidence="1">
    <location>
        <begin position="752"/>
        <end position="766"/>
    </location>
</feature>
<comment type="caution">
    <text evidence="2">The sequence shown here is derived from an EMBL/GenBank/DDBJ whole genome shotgun (WGS) entry which is preliminary data.</text>
</comment>
<protein>
    <submittedName>
        <fullName evidence="2">Uncharacterized protein</fullName>
    </submittedName>
</protein>
<feature type="compositionally biased region" description="Low complexity" evidence="1">
    <location>
        <begin position="1326"/>
        <end position="1366"/>
    </location>
</feature>
<feature type="region of interest" description="Disordered" evidence="1">
    <location>
        <begin position="178"/>
        <end position="201"/>
    </location>
</feature>
<proteinExistence type="predicted"/>
<feature type="compositionally biased region" description="Polar residues" evidence="1">
    <location>
        <begin position="1391"/>
        <end position="1401"/>
    </location>
</feature>
<feature type="region of interest" description="Disordered" evidence="1">
    <location>
        <begin position="832"/>
        <end position="855"/>
    </location>
</feature>
<keyword evidence="3" id="KW-1185">Reference proteome</keyword>
<feature type="compositionally biased region" description="Polar residues" evidence="1">
    <location>
        <begin position="387"/>
        <end position="409"/>
    </location>
</feature>
<feature type="compositionally biased region" description="Low complexity" evidence="1">
    <location>
        <begin position="711"/>
        <end position="723"/>
    </location>
</feature>
<feature type="region of interest" description="Disordered" evidence="1">
    <location>
        <begin position="666"/>
        <end position="723"/>
    </location>
</feature>
<feature type="compositionally biased region" description="Polar residues" evidence="1">
    <location>
        <begin position="832"/>
        <end position="843"/>
    </location>
</feature>
<feature type="region of interest" description="Disordered" evidence="1">
    <location>
        <begin position="1226"/>
        <end position="1300"/>
    </location>
</feature>
<feature type="region of interest" description="Disordered" evidence="1">
    <location>
        <begin position="1313"/>
        <end position="1421"/>
    </location>
</feature>